<gene>
    <name evidence="4" type="ORF">Dsi01nite_018840</name>
</gene>
<keyword evidence="5" id="KW-1185">Reference proteome</keyword>
<evidence type="ECO:0000256" key="1">
    <source>
        <dbReference type="ARBA" id="ARBA00002388"/>
    </source>
</evidence>
<name>A0A919UAP2_9ACTN</name>
<dbReference type="Proteomes" id="UP000660611">
    <property type="component" value="Unassembled WGS sequence"/>
</dbReference>
<evidence type="ECO:0000313" key="4">
    <source>
        <dbReference type="EMBL" id="GIG43843.1"/>
    </source>
</evidence>
<proteinExistence type="predicted"/>
<dbReference type="PANTHER" id="PTHR45625">
    <property type="entry name" value="PEPTIDYL-PROLYL CIS-TRANS ISOMERASE-RELATED"/>
    <property type="match status" value="1"/>
</dbReference>
<dbReference type="RefSeq" id="WP_203845700.1">
    <property type="nucleotide sequence ID" value="NZ_BAAAVW010000006.1"/>
</dbReference>
<dbReference type="InterPro" id="IPR044666">
    <property type="entry name" value="Cyclophilin_A-like"/>
</dbReference>
<evidence type="ECO:0000313" key="5">
    <source>
        <dbReference type="Proteomes" id="UP000660611"/>
    </source>
</evidence>
<dbReference type="InterPro" id="IPR029000">
    <property type="entry name" value="Cyclophilin-like_dom_sf"/>
</dbReference>
<dbReference type="PROSITE" id="PS51257">
    <property type="entry name" value="PROKAR_LIPOPROTEIN"/>
    <property type="match status" value="1"/>
</dbReference>
<dbReference type="PROSITE" id="PS50072">
    <property type="entry name" value="CSA_PPIASE_2"/>
    <property type="match status" value="1"/>
</dbReference>
<dbReference type="SUPFAM" id="SSF50891">
    <property type="entry name" value="Cyclophilin-like"/>
    <property type="match status" value="1"/>
</dbReference>
<feature type="domain" description="PPIase cyclophilin-type" evidence="3">
    <location>
        <begin position="82"/>
        <end position="234"/>
    </location>
</feature>
<keyword evidence="4" id="KW-0413">Isomerase</keyword>
<comment type="function">
    <text evidence="1">PPIases accelerate the folding of proteins. It catalyzes the cis-trans isomerization of proline imidic peptide bonds in oligopeptides.</text>
</comment>
<reference evidence="4" key="1">
    <citation type="submission" date="2021-01" db="EMBL/GenBank/DDBJ databases">
        <title>Whole genome shotgun sequence of Dactylosporangium siamense NBRC 106093.</title>
        <authorList>
            <person name="Komaki H."/>
            <person name="Tamura T."/>
        </authorList>
    </citation>
    <scope>NUCLEOTIDE SEQUENCE</scope>
    <source>
        <strain evidence="4">NBRC 106093</strain>
    </source>
</reference>
<dbReference type="GO" id="GO:0003755">
    <property type="term" value="F:peptidyl-prolyl cis-trans isomerase activity"/>
    <property type="evidence" value="ECO:0007669"/>
    <property type="project" value="InterPro"/>
</dbReference>
<dbReference type="Pfam" id="PF00160">
    <property type="entry name" value="Pro_isomerase"/>
    <property type="match status" value="1"/>
</dbReference>
<comment type="caution">
    <text evidence="4">The sequence shown here is derived from an EMBL/GenBank/DDBJ whole genome shotgun (WGS) entry which is preliminary data.</text>
</comment>
<evidence type="ECO:0000256" key="2">
    <source>
        <dbReference type="SAM" id="SignalP"/>
    </source>
</evidence>
<dbReference type="InterPro" id="IPR002130">
    <property type="entry name" value="Cyclophilin-type_PPIase_dom"/>
</dbReference>
<sequence>MIRRSRALLCVAVLASLLAGCTTTPSAGTSAARPLTGSASPAAADGCQWLPISAAGQPNIKDVGTPPTTVPRTGKATMTLATNLGPVEIAMDAGLTPCAVASFAYLAGKKFFDGTACHRLTTAGLFVLQCGDPSGTSTGGPAYQYAEENLPTHAGYPRGSVAVAKTQEPRTSGSQFFLNYADNPTLSADYTQIGTITKGIDIIDRVAGGGVTPGANGADDGVPKIRLVLQQVTVVYG</sequence>
<dbReference type="AlphaFoldDB" id="A0A919UAP2"/>
<evidence type="ECO:0000259" key="3">
    <source>
        <dbReference type="PROSITE" id="PS50072"/>
    </source>
</evidence>
<dbReference type="PANTHER" id="PTHR45625:SF3">
    <property type="entry name" value="PEPTIDYL-PROLYL CIS-TRANS ISOMERASE B-RELATED"/>
    <property type="match status" value="1"/>
</dbReference>
<feature type="chain" id="PRO_5037874536" evidence="2">
    <location>
        <begin position="28"/>
        <end position="237"/>
    </location>
</feature>
<dbReference type="Gene3D" id="2.40.100.10">
    <property type="entry name" value="Cyclophilin-like"/>
    <property type="match status" value="1"/>
</dbReference>
<protein>
    <submittedName>
        <fullName evidence="4">Peptidyl-prolyl cis-trans isomerase</fullName>
    </submittedName>
</protein>
<keyword evidence="2" id="KW-0732">Signal</keyword>
<accession>A0A919UAP2</accession>
<dbReference type="EMBL" id="BONQ01000028">
    <property type="protein sequence ID" value="GIG43843.1"/>
    <property type="molecule type" value="Genomic_DNA"/>
</dbReference>
<organism evidence="4 5">
    <name type="scientific">Dactylosporangium siamense</name>
    <dbReference type="NCBI Taxonomy" id="685454"/>
    <lineage>
        <taxon>Bacteria</taxon>
        <taxon>Bacillati</taxon>
        <taxon>Actinomycetota</taxon>
        <taxon>Actinomycetes</taxon>
        <taxon>Micromonosporales</taxon>
        <taxon>Micromonosporaceae</taxon>
        <taxon>Dactylosporangium</taxon>
    </lineage>
</organism>
<feature type="signal peptide" evidence="2">
    <location>
        <begin position="1"/>
        <end position="27"/>
    </location>
</feature>